<comment type="caution">
    <text evidence="2">The sequence shown here is derived from an EMBL/GenBank/DDBJ whole genome shotgun (WGS) entry which is preliminary data.</text>
</comment>
<accession>A0ABR1LQN4</accession>
<name>A0ABR1LQN4_9PEZI</name>
<gene>
    <name evidence="2" type="ORF">J3D65DRAFT_384661</name>
</gene>
<evidence type="ECO:0000256" key="1">
    <source>
        <dbReference type="SAM" id="SignalP"/>
    </source>
</evidence>
<proteinExistence type="predicted"/>
<protein>
    <submittedName>
        <fullName evidence="2">Uncharacterized protein</fullName>
    </submittedName>
</protein>
<evidence type="ECO:0000313" key="3">
    <source>
        <dbReference type="Proteomes" id="UP001360953"/>
    </source>
</evidence>
<keyword evidence="1" id="KW-0732">Signal</keyword>
<sequence length="102" mass="11032">MPQVCFWRLLASFDAIVCVDTIYATWSARAGMPVGVSVRDIETLVLAVWLRVSALRATQDFCADQVHDGRVPRGQPSLTDPRAAVAQIAKAQLDATSSTSRG</sequence>
<feature type="signal peptide" evidence="1">
    <location>
        <begin position="1"/>
        <end position="24"/>
    </location>
</feature>
<dbReference type="RefSeq" id="XP_066655642.1">
    <property type="nucleotide sequence ID" value="XM_066795800.1"/>
</dbReference>
<reference evidence="2 3" key="1">
    <citation type="submission" date="2024-04" db="EMBL/GenBank/DDBJ databases">
        <title>Phyllosticta paracitricarpa is synonymous to the EU quarantine fungus P. citricarpa based on phylogenomic analyses.</title>
        <authorList>
            <consortium name="Lawrence Berkeley National Laboratory"/>
            <person name="Van ingen-buijs V.A."/>
            <person name="Van westerhoven A.C."/>
            <person name="Haridas S."/>
            <person name="Skiadas P."/>
            <person name="Martin F."/>
            <person name="Groenewald J.Z."/>
            <person name="Crous P.W."/>
            <person name="Seidl M.F."/>
        </authorList>
    </citation>
    <scope>NUCLEOTIDE SEQUENCE [LARGE SCALE GENOMIC DNA]</scope>
    <source>
        <strain evidence="2 3">CPC 17464</strain>
    </source>
</reference>
<organism evidence="2 3">
    <name type="scientific">Phyllosticta citribraziliensis</name>
    <dbReference type="NCBI Taxonomy" id="989973"/>
    <lineage>
        <taxon>Eukaryota</taxon>
        <taxon>Fungi</taxon>
        <taxon>Dikarya</taxon>
        <taxon>Ascomycota</taxon>
        <taxon>Pezizomycotina</taxon>
        <taxon>Dothideomycetes</taxon>
        <taxon>Dothideomycetes incertae sedis</taxon>
        <taxon>Botryosphaeriales</taxon>
        <taxon>Phyllostictaceae</taxon>
        <taxon>Phyllosticta</taxon>
    </lineage>
</organism>
<evidence type="ECO:0000313" key="2">
    <source>
        <dbReference type="EMBL" id="KAK7537491.1"/>
    </source>
</evidence>
<keyword evidence="3" id="KW-1185">Reference proteome</keyword>
<dbReference type="Proteomes" id="UP001360953">
    <property type="component" value="Unassembled WGS sequence"/>
</dbReference>
<feature type="chain" id="PRO_5046852929" evidence="1">
    <location>
        <begin position="25"/>
        <end position="102"/>
    </location>
</feature>
<dbReference type="EMBL" id="JBBPEH010000006">
    <property type="protein sequence ID" value="KAK7537491.1"/>
    <property type="molecule type" value="Genomic_DNA"/>
</dbReference>
<dbReference type="GeneID" id="92028706"/>